<protein>
    <submittedName>
        <fullName evidence="1">Uncharacterized protein</fullName>
    </submittedName>
</protein>
<proteinExistence type="predicted"/>
<reference evidence="1" key="1">
    <citation type="thesis" date="2020" institute="ProQuest LLC" country="789 East Eisenhower Parkway, Ann Arbor, MI, USA">
        <title>Comparative Genomics and Chromosome Evolution.</title>
        <authorList>
            <person name="Mudd A.B."/>
        </authorList>
    </citation>
    <scope>NUCLEOTIDE SEQUENCE</scope>
    <source>
        <strain evidence="1">Female2</strain>
        <tissue evidence="1">Blood</tissue>
    </source>
</reference>
<sequence length="66" mass="7454">MAPNSTYKLSPFEILMGKPFPTLWAVKTGTLITSDLEFIQEAYVAKLIEKLNGICGDVSLFFFFIF</sequence>
<comment type="caution">
    <text evidence="1">The sequence shown here is derived from an EMBL/GenBank/DDBJ whole genome shotgun (WGS) entry which is preliminary data.</text>
</comment>
<dbReference type="AlphaFoldDB" id="A0A8T2KCK9"/>
<organism evidence="1 2">
    <name type="scientific">Hymenochirus boettgeri</name>
    <name type="common">Congo dwarf clawed frog</name>
    <dbReference type="NCBI Taxonomy" id="247094"/>
    <lineage>
        <taxon>Eukaryota</taxon>
        <taxon>Metazoa</taxon>
        <taxon>Chordata</taxon>
        <taxon>Craniata</taxon>
        <taxon>Vertebrata</taxon>
        <taxon>Euteleostomi</taxon>
        <taxon>Amphibia</taxon>
        <taxon>Batrachia</taxon>
        <taxon>Anura</taxon>
        <taxon>Pipoidea</taxon>
        <taxon>Pipidae</taxon>
        <taxon>Pipinae</taxon>
        <taxon>Hymenochirus</taxon>
    </lineage>
</organism>
<keyword evidence="2" id="KW-1185">Reference proteome</keyword>
<dbReference type="EMBL" id="JAACNH010000001">
    <property type="protein sequence ID" value="KAG8454033.1"/>
    <property type="molecule type" value="Genomic_DNA"/>
</dbReference>
<name>A0A8T2KCK9_9PIPI</name>
<accession>A0A8T2KCK9</accession>
<evidence type="ECO:0000313" key="1">
    <source>
        <dbReference type="EMBL" id="KAG8454033.1"/>
    </source>
</evidence>
<gene>
    <name evidence="1" type="ORF">GDO86_000605</name>
</gene>
<dbReference type="Proteomes" id="UP000812440">
    <property type="component" value="Chromosome 1"/>
</dbReference>
<evidence type="ECO:0000313" key="2">
    <source>
        <dbReference type="Proteomes" id="UP000812440"/>
    </source>
</evidence>